<evidence type="ECO:0000256" key="1">
    <source>
        <dbReference type="ARBA" id="ARBA00006484"/>
    </source>
</evidence>
<dbReference type="PRINTS" id="PR00080">
    <property type="entry name" value="SDRFAMILY"/>
</dbReference>
<keyword evidence="5" id="KW-1185">Reference proteome</keyword>
<reference evidence="4 5" key="1">
    <citation type="submission" date="2020-08" db="EMBL/GenBank/DDBJ databases">
        <title>Novel species in genus Aeromicrobium.</title>
        <authorList>
            <person name="Zhang G."/>
        </authorList>
    </citation>
    <scope>NUCLEOTIDE SEQUENCE [LARGE SCALE GENOMIC DNA]</scope>
    <source>
        <strain evidence="5">zg-629</strain>
    </source>
</reference>
<sequence>MKRALITGAASGIGADVAATLTRAGWESVRTDVKSGEDVVALDVTDPDAWARVLSEHGPFDALVNSAGIRERARLLEVTLDQWERTMAVNLTGTFLGMQAFARTLVESGRPGSIVNVASVNAEKPVVGQPHYCASKAGVAMLTRASALELARHQIRVNAIAPGAIHTPMLQDRLDDPGQEEALVKRIPRRRLGLPSEISAGVEYLLSDGADYVTGVVLPIDGGFLLT</sequence>
<gene>
    <name evidence="4" type="ORF">H9L21_11700</name>
</gene>
<evidence type="ECO:0000313" key="5">
    <source>
        <dbReference type="Proteomes" id="UP000515871"/>
    </source>
</evidence>
<dbReference type="SMART" id="SM00822">
    <property type="entry name" value="PKS_KR"/>
    <property type="match status" value="1"/>
</dbReference>
<name>A0ABX6SSS5_9ACTN</name>
<accession>A0ABX6SSS5</accession>
<dbReference type="Proteomes" id="UP000515871">
    <property type="component" value="Chromosome"/>
</dbReference>
<proteinExistence type="inferred from homology"/>
<comment type="similarity">
    <text evidence="1">Belongs to the short-chain dehydrogenases/reductases (SDR) family.</text>
</comment>
<keyword evidence="2" id="KW-0560">Oxidoreductase</keyword>
<dbReference type="InterPro" id="IPR036291">
    <property type="entry name" value="NAD(P)-bd_dom_sf"/>
</dbReference>
<dbReference type="InterPro" id="IPR057326">
    <property type="entry name" value="KR_dom"/>
</dbReference>
<evidence type="ECO:0000256" key="2">
    <source>
        <dbReference type="ARBA" id="ARBA00023002"/>
    </source>
</evidence>
<organism evidence="4 5">
    <name type="scientific">Aeromicrobium senzhongii</name>
    <dbReference type="NCBI Taxonomy" id="2663859"/>
    <lineage>
        <taxon>Bacteria</taxon>
        <taxon>Bacillati</taxon>
        <taxon>Actinomycetota</taxon>
        <taxon>Actinomycetes</taxon>
        <taxon>Propionibacteriales</taxon>
        <taxon>Nocardioidaceae</taxon>
        <taxon>Aeromicrobium</taxon>
    </lineage>
</organism>
<dbReference type="EMBL" id="CP060587">
    <property type="protein sequence ID" value="QNL93760.1"/>
    <property type="molecule type" value="Genomic_DNA"/>
</dbReference>
<dbReference type="SUPFAM" id="SSF51735">
    <property type="entry name" value="NAD(P)-binding Rossmann-fold domains"/>
    <property type="match status" value="1"/>
</dbReference>
<dbReference type="Gene3D" id="3.40.50.720">
    <property type="entry name" value="NAD(P)-binding Rossmann-like Domain"/>
    <property type="match status" value="1"/>
</dbReference>
<dbReference type="PRINTS" id="PR00081">
    <property type="entry name" value="GDHRDH"/>
</dbReference>
<evidence type="ECO:0000313" key="4">
    <source>
        <dbReference type="EMBL" id="QNL93760.1"/>
    </source>
</evidence>
<dbReference type="CDD" id="cd05233">
    <property type="entry name" value="SDR_c"/>
    <property type="match status" value="1"/>
</dbReference>
<dbReference type="InterPro" id="IPR002347">
    <property type="entry name" value="SDR_fam"/>
</dbReference>
<evidence type="ECO:0000259" key="3">
    <source>
        <dbReference type="SMART" id="SM00822"/>
    </source>
</evidence>
<dbReference type="PANTHER" id="PTHR42760">
    <property type="entry name" value="SHORT-CHAIN DEHYDROGENASES/REDUCTASES FAMILY MEMBER"/>
    <property type="match status" value="1"/>
</dbReference>
<feature type="domain" description="Ketoreductase" evidence="3">
    <location>
        <begin position="2"/>
        <end position="180"/>
    </location>
</feature>
<dbReference type="PANTHER" id="PTHR42760:SF133">
    <property type="entry name" value="3-OXOACYL-[ACYL-CARRIER-PROTEIN] REDUCTASE"/>
    <property type="match status" value="1"/>
</dbReference>
<dbReference type="RefSeq" id="WP_154596743.1">
    <property type="nucleotide sequence ID" value="NZ_CP060587.1"/>
</dbReference>
<dbReference type="Pfam" id="PF13561">
    <property type="entry name" value="adh_short_C2"/>
    <property type="match status" value="1"/>
</dbReference>
<protein>
    <submittedName>
        <fullName evidence="4">SDR family oxidoreductase</fullName>
    </submittedName>
</protein>